<keyword evidence="1" id="KW-0472">Membrane</keyword>
<sequence>MKRIKGMNFWLGLLLICLISFFGMITLVSVSVKNQDWVLFGVTYLSFMIGLYTKI</sequence>
<evidence type="ECO:0000256" key="1">
    <source>
        <dbReference type="SAM" id="Phobius"/>
    </source>
</evidence>
<dbReference type="EMBL" id="LAZR01007019">
    <property type="protein sequence ID" value="KKM88001.1"/>
    <property type="molecule type" value="Genomic_DNA"/>
</dbReference>
<accession>A0A0F9LLG1</accession>
<protein>
    <submittedName>
        <fullName evidence="2">Uncharacterized protein</fullName>
    </submittedName>
</protein>
<organism evidence="2">
    <name type="scientific">marine sediment metagenome</name>
    <dbReference type="NCBI Taxonomy" id="412755"/>
    <lineage>
        <taxon>unclassified sequences</taxon>
        <taxon>metagenomes</taxon>
        <taxon>ecological metagenomes</taxon>
    </lineage>
</organism>
<keyword evidence="1" id="KW-1133">Transmembrane helix</keyword>
<keyword evidence="1" id="KW-0812">Transmembrane</keyword>
<dbReference type="AlphaFoldDB" id="A0A0F9LLG1"/>
<gene>
    <name evidence="2" type="ORF">LCGC14_1263170</name>
</gene>
<proteinExistence type="predicted"/>
<comment type="caution">
    <text evidence="2">The sequence shown here is derived from an EMBL/GenBank/DDBJ whole genome shotgun (WGS) entry which is preliminary data.</text>
</comment>
<feature type="transmembrane region" description="Helical" evidence="1">
    <location>
        <begin position="9"/>
        <end position="31"/>
    </location>
</feature>
<evidence type="ECO:0000313" key="2">
    <source>
        <dbReference type="EMBL" id="KKM88001.1"/>
    </source>
</evidence>
<reference evidence="2" key="1">
    <citation type="journal article" date="2015" name="Nature">
        <title>Complex archaea that bridge the gap between prokaryotes and eukaryotes.</title>
        <authorList>
            <person name="Spang A."/>
            <person name="Saw J.H."/>
            <person name="Jorgensen S.L."/>
            <person name="Zaremba-Niedzwiedzka K."/>
            <person name="Martijn J."/>
            <person name="Lind A.E."/>
            <person name="van Eijk R."/>
            <person name="Schleper C."/>
            <person name="Guy L."/>
            <person name="Ettema T.J."/>
        </authorList>
    </citation>
    <scope>NUCLEOTIDE SEQUENCE</scope>
</reference>
<name>A0A0F9LLG1_9ZZZZ</name>
<feature type="transmembrane region" description="Helical" evidence="1">
    <location>
        <begin position="37"/>
        <end position="53"/>
    </location>
</feature>